<dbReference type="OrthoDB" id="852227at2759"/>
<reference evidence="6" key="1">
    <citation type="submission" date="2022-05" db="EMBL/GenBank/DDBJ databases">
        <title>The Musa troglodytarum L. genome provides insights into the mechanism of non-climacteric behaviour and enrichment of carotenoids.</title>
        <authorList>
            <person name="Wang J."/>
        </authorList>
    </citation>
    <scope>NUCLEOTIDE SEQUENCE</scope>
    <source>
        <tissue evidence="6">Leaf</tissue>
    </source>
</reference>
<name>A0A9E7L4U8_9LILI</name>
<protein>
    <recommendedName>
        <fullName evidence="5">NAC domain-containing protein</fullName>
    </recommendedName>
</protein>
<evidence type="ECO:0000259" key="5">
    <source>
        <dbReference type="PROSITE" id="PS51005"/>
    </source>
</evidence>
<dbReference type="GO" id="GO:0006355">
    <property type="term" value="P:regulation of DNA-templated transcription"/>
    <property type="evidence" value="ECO:0007669"/>
    <property type="project" value="InterPro"/>
</dbReference>
<organism evidence="6 7">
    <name type="scientific">Musa troglodytarum</name>
    <name type="common">fe'i banana</name>
    <dbReference type="NCBI Taxonomy" id="320322"/>
    <lineage>
        <taxon>Eukaryota</taxon>
        <taxon>Viridiplantae</taxon>
        <taxon>Streptophyta</taxon>
        <taxon>Embryophyta</taxon>
        <taxon>Tracheophyta</taxon>
        <taxon>Spermatophyta</taxon>
        <taxon>Magnoliopsida</taxon>
        <taxon>Liliopsida</taxon>
        <taxon>Zingiberales</taxon>
        <taxon>Musaceae</taxon>
        <taxon>Musa</taxon>
    </lineage>
</organism>
<keyword evidence="1" id="KW-0805">Transcription regulation</keyword>
<dbReference type="Pfam" id="PF02365">
    <property type="entry name" value="NAM"/>
    <property type="match status" value="1"/>
</dbReference>
<dbReference type="PANTHER" id="PTHR31719">
    <property type="entry name" value="NAC TRANSCRIPTION FACTOR 56"/>
    <property type="match status" value="1"/>
</dbReference>
<evidence type="ECO:0000256" key="2">
    <source>
        <dbReference type="ARBA" id="ARBA00023125"/>
    </source>
</evidence>
<dbReference type="PROSITE" id="PS51005">
    <property type="entry name" value="NAC"/>
    <property type="match status" value="1"/>
</dbReference>
<dbReference type="GO" id="GO:0048731">
    <property type="term" value="P:system development"/>
    <property type="evidence" value="ECO:0007669"/>
    <property type="project" value="TreeGrafter"/>
</dbReference>
<feature type="domain" description="NAC" evidence="5">
    <location>
        <begin position="7"/>
        <end position="86"/>
    </location>
</feature>
<sequence length="86" mass="9651">MELVNLIPRGYRFLPMAKELMVDYLTNWVTGTPLPGHAVTFADVYGIEPWNILNSDRQEGYFFVELKPKNSGGSCMDQKVGTVLGL</sequence>
<dbReference type="AlphaFoldDB" id="A0A9E7L4U8"/>
<accession>A0A9E7L4U8</accession>
<proteinExistence type="predicted"/>
<dbReference type="InterPro" id="IPR003441">
    <property type="entry name" value="NAC-dom"/>
</dbReference>
<evidence type="ECO:0000256" key="1">
    <source>
        <dbReference type="ARBA" id="ARBA00023015"/>
    </source>
</evidence>
<evidence type="ECO:0000256" key="4">
    <source>
        <dbReference type="ARBA" id="ARBA00023242"/>
    </source>
</evidence>
<dbReference type="EMBL" id="CP097510">
    <property type="protein sequence ID" value="URE38090.1"/>
    <property type="molecule type" value="Genomic_DNA"/>
</dbReference>
<keyword evidence="4" id="KW-0539">Nucleus</keyword>
<keyword evidence="7" id="KW-1185">Reference proteome</keyword>
<evidence type="ECO:0000313" key="7">
    <source>
        <dbReference type="Proteomes" id="UP001055439"/>
    </source>
</evidence>
<dbReference type="GO" id="GO:0003677">
    <property type="term" value="F:DNA binding"/>
    <property type="evidence" value="ECO:0007669"/>
    <property type="project" value="UniProtKB-KW"/>
</dbReference>
<dbReference type="PANTHER" id="PTHR31719:SF134">
    <property type="entry name" value="NAC DOMAIN-CONTAINING PROTEIN 104"/>
    <property type="match status" value="1"/>
</dbReference>
<dbReference type="SUPFAM" id="SSF101941">
    <property type="entry name" value="NAC domain"/>
    <property type="match status" value="1"/>
</dbReference>
<dbReference type="Proteomes" id="UP001055439">
    <property type="component" value="Chromosome 8"/>
</dbReference>
<dbReference type="Gene3D" id="2.170.150.80">
    <property type="entry name" value="NAC domain"/>
    <property type="match status" value="1"/>
</dbReference>
<evidence type="ECO:0000313" key="6">
    <source>
        <dbReference type="EMBL" id="URE38090.1"/>
    </source>
</evidence>
<evidence type="ECO:0000256" key="3">
    <source>
        <dbReference type="ARBA" id="ARBA00023163"/>
    </source>
</evidence>
<keyword evidence="2" id="KW-0238">DNA-binding</keyword>
<dbReference type="InterPro" id="IPR036093">
    <property type="entry name" value="NAC_dom_sf"/>
</dbReference>
<gene>
    <name evidence="6" type="ORF">MUK42_07873</name>
</gene>
<keyword evidence="3" id="KW-0804">Transcription</keyword>